<name>F8PYC0_SERL3</name>
<dbReference type="Proteomes" id="UP000008063">
    <property type="component" value="Unassembled WGS sequence"/>
</dbReference>
<dbReference type="Pfam" id="PF13847">
    <property type="entry name" value="Methyltransf_31"/>
    <property type="match status" value="1"/>
</dbReference>
<dbReference type="InterPro" id="IPR025714">
    <property type="entry name" value="Methyltranfer_dom"/>
</dbReference>
<sequence>MSTAELQPSKLGTKEHWDSVYEEEFDNFEEIGDEGEIWFGVESVEKMVEWAIEHVPPSPDTSILEIGSGNGTLLFALVDAGYASEQLSGIDYSAGSIKLAQAIAKTRGAENITFNLCDFLKEDPPLLPQNSQDSRHAAWDLIMDKGTFDAIALMKPDEDGNAPVANYPRHIAELLKPGCLYLITCASGFLSMSQVMIIN</sequence>
<dbReference type="GO" id="GO:0005737">
    <property type="term" value="C:cytoplasm"/>
    <property type="evidence" value="ECO:0007669"/>
    <property type="project" value="TreeGrafter"/>
</dbReference>
<organism evidence="3">
    <name type="scientific">Serpula lacrymans var. lacrymans (strain S7.3)</name>
    <name type="common">Dry rot fungus</name>
    <dbReference type="NCBI Taxonomy" id="936435"/>
    <lineage>
        <taxon>Eukaryota</taxon>
        <taxon>Fungi</taxon>
        <taxon>Dikarya</taxon>
        <taxon>Basidiomycota</taxon>
        <taxon>Agaricomycotina</taxon>
        <taxon>Agaricomycetes</taxon>
        <taxon>Agaricomycetidae</taxon>
        <taxon>Boletales</taxon>
        <taxon>Coniophorineae</taxon>
        <taxon>Serpulaceae</taxon>
        <taxon>Serpula</taxon>
    </lineage>
</organism>
<evidence type="ECO:0000313" key="3">
    <source>
        <dbReference type="Proteomes" id="UP000008063"/>
    </source>
</evidence>
<reference evidence="3" key="1">
    <citation type="journal article" date="2011" name="Science">
        <title>The plant cell wall-decomposing machinery underlies the functional diversity of forest fungi.</title>
        <authorList>
            <person name="Eastwood D.C."/>
            <person name="Floudas D."/>
            <person name="Binder M."/>
            <person name="Majcherczyk A."/>
            <person name="Schneider P."/>
            <person name="Aerts A."/>
            <person name="Asiegbu F.O."/>
            <person name="Baker S.E."/>
            <person name="Barry K."/>
            <person name="Bendiksby M."/>
            <person name="Blumentritt M."/>
            <person name="Coutinho P.M."/>
            <person name="Cullen D."/>
            <person name="de Vries R.P."/>
            <person name="Gathman A."/>
            <person name="Goodell B."/>
            <person name="Henrissat B."/>
            <person name="Ihrmark K."/>
            <person name="Kauserud H."/>
            <person name="Kohler A."/>
            <person name="LaButti K."/>
            <person name="Lapidus A."/>
            <person name="Lavin J.L."/>
            <person name="Lee Y.-H."/>
            <person name="Lindquist E."/>
            <person name="Lilly W."/>
            <person name="Lucas S."/>
            <person name="Morin E."/>
            <person name="Murat C."/>
            <person name="Oguiza J.A."/>
            <person name="Park J."/>
            <person name="Pisabarro A.G."/>
            <person name="Riley R."/>
            <person name="Rosling A."/>
            <person name="Salamov A."/>
            <person name="Schmidt O."/>
            <person name="Schmutz J."/>
            <person name="Skrede I."/>
            <person name="Stenlid J."/>
            <person name="Wiebenga A."/>
            <person name="Xie X."/>
            <person name="Kuees U."/>
            <person name="Hibbett D.S."/>
            <person name="Hoffmeister D."/>
            <person name="Hoegberg N."/>
            <person name="Martin F."/>
            <person name="Grigoriev I.V."/>
            <person name="Watkinson S.C."/>
        </authorList>
    </citation>
    <scope>NUCLEOTIDE SEQUENCE [LARGE SCALE GENOMIC DNA]</scope>
    <source>
        <strain evidence="3">strain S7.3</strain>
    </source>
</reference>
<dbReference type="CDD" id="cd02440">
    <property type="entry name" value="AdoMet_MTases"/>
    <property type="match status" value="1"/>
</dbReference>
<dbReference type="STRING" id="936435.F8PYC0"/>
<gene>
    <name evidence="2" type="ORF">SERLA73DRAFT_73469</name>
</gene>
<dbReference type="AlphaFoldDB" id="F8PYC0"/>
<dbReference type="FunCoup" id="F8PYC0">
    <property type="interactions" value="430"/>
</dbReference>
<feature type="domain" description="Methyltransferase" evidence="1">
    <location>
        <begin position="59"/>
        <end position="179"/>
    </location>
</feature>
<accession>F8PYC0</accession>
<evidence type="ECO:0000259" key="1">
    <source>
        <dbReference type="Pfam" id="PF13847"/>
    </source>
</evidence>
<evidence type="ECO:0000313" key="2">
    <source>
        <dbReference type="EMBL" id="EGN98883.1"/>
    </source>
</evidence>
<dbReference type="PANTHER" id="PTHR12843">
    <property type="entry name" value="PROTEIN-LYSINE N-METHYLTRANSFERASE METTL10"/>
    <property type="match status" value="1"/>
</dbReference>
<dbReference type="OrthoDB" id="10069295at2759"/>
<dbReference type="GO" id="GO:0016279">
    <property type="term" value="F:protein-lysine N-methyltransferase activity"/>
    <property type="evidence" value="ECO:0007669"/>
    <property type="project" value="TreeGrafter"/>
</dbReference>
<protein>
    <recommendedName>
        <fullName evidence="1">Methyltransferase domain-containing protein</fullName>
    </recommendedName>
</protein>
<dbReference type="InParanoid" id="F8PYC0"/>
<dbReference type="HOGENOM" id="CLU_044783_3_0_1"/>
<dbReference type="SUPFAM" id="SSF53335">
    <property type="entry name" value="S-adenosyl-L-methionine-dependent methyltransferases"/>
    <property type="match status" value="1"/>
</dbReference>
<dbReference type="InterPro" id="IPR029063">
    <property type="entry name" value="SAM-dependent_MTases_sf"/>
</dbReference>
<keyword evidence="3" id="KW-1185">Reference proteome</keyword>
<dbReference type="PANTHER" id="PTHR12843:SF5">
    <property type="entry name" value="EEF1A LYSINE METHYLTRANSFERASE 2"/>
    <property type="match status" value="1"/>
</dbReference>
<dbReference type="Gene3D" id="3.40.50.150">
    <property type="entry name" value="Vaccinia Virus protein VP39"/>
    <property type="match status" value="1"/>
</dbReference>
<dbReference type="EMBL" id="GL945480">
    <property type="protein sequence ID" value="EGN98883.1"/>
    <property type="molecule type" value="Genomic_DNA"/>
</dbReference>
<proteinExistence type="predicted"/>
<dbReference type="OMA" id="ALGTREX"/>